<dbReference type="AlphaFoldDB" id="A0A225ND25"/>
<comment type="caution">
    <text evidence="1">The sequence shown here is derived from an EMBL/GenBank/DDBJ whole genome shotgun (WGS) entry which is preliminary data.</text>
</comment>
<dbReference type="Pfam" id="PF06299">
    <property type="entry name" value="DUF1045"/>
    <property type="match status" value="1"/>
</dbReference>
<evidence type="ECO:0000313" key="2">
    <source>
        <dbReference type="Proteomes" id="UP000215377"/>
    </source>
</evidence>
<reference evidence="1 2" key="1">
    <citation type="submission" date="2013-04" db="EMBL/GenBank/DDBJ databases">
        <title>Oceanicola sp. 22II1-22F33 Genome Sequencing.</title>
        <authorList>
            <person name="Lai Q."/>
            <person name="Li G."/>
            <person name="Shao Z."/>
        </authorList>
    </citation>
    <scope>NUCLEOTIDE SEQUENCE [LARGE SCALE GENOMIC DNA]</scope>
    <source>
        <strain evidence="1 2">22II1-22F33</strain>
    </source>
</reference>
<dbReference type="InterPro" id="IPR009389">
    <property type="entry name" value="DUF1045"/>
</dbReference>
<dbReference type="PIRSF" id="PIRSF033328">
    <property type="entry name" value="Phest_Mll4975"/>
    <property type="match status" value="1"/>
</dbReference>
<dbReference type="Proteomes" id="UP000215377">
    <property type="component" value="Unassembled WGS sequence"/>
</dbReference>
<dbReference type="EMBL" id="AQQR01000015">
    <property type="protein sequence ID" value="OWU69510.1"/>
    <property type="molecule type" value="Genomic_DNA"/>
</dbReference>
<dbReference type="OrthoDB" id="4954742at2"/>
<keyword evidence="2" id="KW-1185">Reference proteome</keyword>
<name>A0A225ND25_9RHOB</name>
<protein>
    <submittedName>
        <fullName evidence="1">Phosphonate metabolism protein</fullName>
    </submittedName>
</protein>
<evidence type="ECO:0000313" key="1">
    <source>
        <dbReference type="EMBL" id="OWU69510.1"/>
    </source>
</evidence>
<dbReference type="NCBIfam" id="TIGR03223">
    <property type="entry name" value="Phn_opern_protn"/>
    <property type="match status" value="1"/>
</dbReference>
<dbReference type="Gene3D" id="3.90.1140.10">
    <property type="entry name" value="Cyclic phosphodiesterase"/>
    <property type="match status" value="1"/>
</dbReference>
<organism evidence="1 2">
    <name type="scientific">Marinibacterium profundimaris</name>
    <dbReference type="NCBI Taxonomy" id="1679460"/>
    <lineage>
        <taxon>Bacteria</taxon>
        <taxon>Pseudomonadati</taxon>
        <taxon>Pseudomonadota</taxon>
        <taxon>Alphaproteobacteria</taxon>
        <taxon>Rhodobacterales</taxon>
        <taxon>Paracoccaceae</taxon>
        <taxon>Marinibacterium</taxon>
    </lineage>
</organism>
<gene>
    <name evidence="1" type="ORF">ATO3_22040</name>
</gene>
<dbReference type="RefSeq" id="WP_088652080.1">
    <property type="nucleotide sequence ID" value="NZ_AQQR01000015.1"/>
</dbReference>
<accession>A0A225ND25</accession>
<sequence length="227" mass="24974">MEFSRYALYFAPPEGADWTRLATAWLGWDMETGAEVAPPEAPGIDVAGITERPRKYGLHGTIKPPFRLAGGRSPAELMAAAEALCARLKPVTLDGLGLARMGGFLALRPEGDANALSDLAAACVEGLDDFRAPAPEAELEQRRKAGLSPAQEAHLQRWGYPYVMDQFRFHITLSRRLSDDEAAPAEAWLREHLDPMLPRPFHIPDMALVGEGPDGRFRMIHRYTLSG</sequence>
<proteinExistence type="predicted"/>